<organism evidence="1 2">
    <name type="scientific">Microbacterium proteolyticum</name>
    <dbReference type="NCBI Taxonomy" id="1572644"/>
    <lineage>
        <taxon>Bacteria</taxon>
        <taxon>Bacillati</taxon>
        <taxon>Actinomycetota</taxon>
        <taxon>Actinomycetes</taxon>
        <taxon>Micrococcales</taxon>
        <taxon>Microbacteriaceae</taxon>
        <taxon>Microbacterium</taxon>
    </lineage>
</organism>
<name>A0A7W5CII9_9MICO</name>
<dbReference type="EMBL" id="JACHXY010000001">
    <property type="protein sequence ID" value="MBB3157815.1"/>
    <property type="molecule type" value="Genomic_DNA"/>
</dbReference>
<dbReference type="Proteomes" id="UP000543579">
    <property type="component" value="Unassembled WGS sequence"/>
</dbReference>
<evidence type="ECO:0000313" key="2">
    <source>
        <dbReference type="Proteomes" id="UP000543579"/>
    </source>
</evidence>
<gene>
    <name evidence="1" type="ORF">FHS07_001499</name>
</gene>
<dbReference type="AlphaFoldDB" id="A0A7W5CII9"/>
<dbReference type="RefSeq" id="WP_183419177.1">
    <property type="nucleotide sequence ID" value="NZ_JACHXY010000001.1"/>
</dbReference>
<evidence type="ECO:0000313" key="1">
    <source>
        <dbReference type="EMBL" id="MBB3157815.1"/>
    </source>
</evidence>
<comment type="caution">
    <text evidence="1">The sequence shown here is derived from an EMBL/GenBank/DDBJ whole genome shotgun (WGS) entry which is preliminary data.</text>
</comment>
<proteinExistence type="predicted"/>
<protein>
    <submittedName>
        <fullName evidence="1">Uncharacterized protein</fullName>
    </submittedName>
</protein>
<sequence>MDDTSLLDGWARRADLEPRRTPEADVAWGDIEVAFGVRTVGDRFALVYANRGHWTVDGTTSSRHSADAMLLVRFGQLWRSLQGLGDAFSAAPALGATVDRRPEGYAARVEDERGTFVRVDDARVFTHVANLPLAEISSAMAAR</sequence>
<reference evidence="1 2" key="1">
    <citation type="submission" date="2020-08" db="EMBL/GenBank/DDBJ databases">
        <title>Genomic Encyclopedia of Type Strains, Phase III (KMG-III): the genomes of soil and plant-associated and newly described type strains.</title>
        <authorList>
            <person name="Whitman W."/>
        </authorList>
    </citation>
    <scope>NUCLEOTIDE SEQUENCE [LARGE SCALE GENOMIC DNA]</scope>
    <source>
        <strain evidence="1 2">CECT 8356</strain>
    </source>
</reference>
<accession>A0A7W5CII9</accession>